<keyword evidence="2" id="KW-0805">Transcription regulation</keyword>
<evidence type="ECO:0000313" key="6">
    <source>
        <dbReference type="EMBL" id="MBK1656992.1"/>
    </source>
</evidence>
<evidence type="ECO:0000259" key="5">
    <source>
        <dbReference type="PROSITE" id="PS50931"/>
    </source>
</evidence>
<keyword evidence="7" id="KW-1185">Reference proteome</keyword>
<dbReference type="Pfam" id="PF03466">
    <property type="entry name" value="LysR_substrate"/>
    <property type="match status" value="1"/>
</dbReference>
<evidence type="ECO:0000256" key="4">
    <source>
        <dbReference type="ARBA" id="ARBA00023163"/>
    </source>
</evidence>
<gene>
    <name evidence="6" type="ORF">CKO45_01965</name>
</gene>
<dbReference type="InterPro" id="IPR036388">
    <property type="entry name" value="WH-like_DNA-bd_sf"/>
</dbReference>
<evidence type="ECO:0000256" key="2">
    <source>
        <dbReference type="ARBA" id="ARBA00023015"/>
    </source>
</evidence>
<protein>
    <recommendedName>
        <fullName evidence="5">HTH lysR-type domain-containing protein</fullName>
    </recommendedName>
</protein>
<reference evidence="6 7" key="1">
    <citation type="journal article" date="2020" name="Microorganisms">
        <title>Osmotic Adaptation and Compatible Solute Biosynthesis of Phototrophic Bacteria as Revealed from Genome Analyses.</title>
        <authorList>
            <person name="Imhoff J.F."/>
            <person name="Rahn T."/>
            <person name="Kunzel S."/>
            <person name="Keller A."/>
            <person name="Neulinger S.C."/>
        </authorList>
    </citation>
    <scope>NUCLEOTIDE SEQUENCE [LARGE SCALE GENOMIC DNA]</scope>
    <source>
        <strain evidence="6 7">DSM 15382</strain>
    </source>
</reference>
<evidence type="ECO:0000313" key="7">
    <source>
        <dbReference type="Proteomes" id="UP000697995"/>
    </source>
</evidence>
<name>A0ABS1CRS7_9PROT</name>
<dbReference type="Pfam" id="PF00126">
    <property type="entry name" value="HTH_1"/>
    <property type="match status" value="1"/>
</dbReference>
<dbReference type="Gene3D" id="1.10.10.10">
    <property type="entry name" value="Winged helix-like DNA-binding domain superfamily/Winged helix DNA-binding domain"/>
    <property type="match status" value="1"/>
</dbReference>
<dbReference type="SUPFAM" id="SSF53850">
    <property type="entry name" value="Periplasmic binding protein-like II"/>
    <property type="match status" value="1"/>
</dbReference>
<dbReference type="EMBL" id="NRSG01000007">
    <property type="protein sequence ID" value="MBK1656992.1"/>
    <property type="molecule type" value="Genomic_DNA"/>
</dbReference>
<evidence type="ECO:0000256" key="1">
    <source>
        <dbReference type="ARBA" id="ARBA00009437"/>
    </source>
</evidence>
<sequence length="296" mass="31755">MSQPGDMAAFVRIVESGGLAPAARDLGVTPSAMSKQLARLEARLGVRLLTRTTRRIALTPEGETYLARARDILAMVEAAEQDVTAGRGQPGGLLRVNTGTAFARHRLIPLLPDFFARYPGITLDLGVTDRQVDLVGDQLDVLLRTGPLGDSALLARRLAAGRRMVCAAPAYLDRRGRPTAPEDLLAHDCLVLRGQARLTAWPFRGAAGLQTLTVRGVATTDSAEALRDMALAGLGIIRVSGFIVARDIAEGRLVPLLEAEHVSEEVPVWAVTAPGRHRLPRVQAFVEFLAARAAAW</sequence>
<dbReference type="InterPro" id="IPR036390">
    <property type="entry name" value="WH_DNA-bd_sf"/>
</dbReference>
<dbReference type="PANTHER" id="PTHR30537">
    <property type="entry name" value="HTH-TYPE TRANSCRIPTIONAL REGULATOR"/>
    <property type="match status" value="1"/>
</dbReference>
<feature type="domain" description="HTH lysR-type" evidence="5">
    <location>
        <begin position="1"/>
        <end position="59"/>
    </location>
</feature>
<dbReference type="InterPro" id="IPR005119">
    <property type="entry name" value="LysR_subst-bd"/>
</dbReference>
<dbReference type="RefSeq" id="WP_133217674.1">
    <property type="nucleotide sequence ID" value="NZ_NRSG01000007.1"/>
</dbReference>
<organism evidence="6 7">
    <name type="scientific">Paracraurococcus ruber</name>
    <dbReference type="NCBI Taxonomy" id="77675"/>
    <lineage>
        <taxon>Bacteria</taxon>
        <taxon>Pseudomonadati</taxon>
        <taxon>Pseudomonadota</taxon>
        <taxon>Alphaproteobacteria</taxon>
        <taxon>Acetobacterales</taxon>
        <taxon>Roseomonadaceae</taxon>
        <taxon>Paracraurococcus</taxon>
    </lineage>
</organism>
<proteinExistence type="inferred from homology"/>
<dbReference type="Gene3D" id="3.40.190.290">
    <property type="match status" value="1"/>
</dbReference>
<keyword evidence="3" id="KW-0238">DNA-binding</keyword>
<dbReference type="CDD" id="cd08422">
    <property type="entry name" value="PBP2_CrgA_like"/>
    <property type="match status" value="1"/>
</dbReference>
<dbReference type="InterPro" id="IPR000847">
    <property type="entry name" value="LysR_HTH_N"/>
</dbReference>
<dbReference type="InterPro" id="IPR058163">
    <property type="entry name" value="LysR-type_TF_proteobact-type"/>
</dbReference>
<dbReference type="PROSITE" id="PS50931">
    <property type="entry name" value="HTH_LYSR"/>
    <property type="match status" value="1"/>
</dbReference>
<keyword evidence="4" id="KW-0804">Transcription</keyword>
<evidence type="ECO:0000256" key="3">
    <source>
        <dbReference type="ARBA" id="ARBA00023125"/>
    </source>
</evidence>
<accession>A0ABS1CRS7</accession>
<dbReference type="SUPFAM" id="SSF46785">
    <property type="entry name" value="Winged helix' DNA-binding domain"/>
    <property type="match status" value="1"/>
</dbReference>
<dbReference type="PANTHER" id="PTHR30537:SF5">
    <property type="entry name" value="HTH-TYPE TRANSCRIPTIONAL ACTIVATOR TTDR-RELATED"/>
    <property type="match status" value="1"/>
</dbReference>
<comment type="caution">
    <text evidence="6">The sequence shown here is derived from an EMBL/GenBank/DDBJ whole genome shotgun (WGS) entry which is preliminary data.</text>
</comment>
<comment type="similarity">
    <text evidence="1">Belongs to the LysR transcriptional regulatory family.</text>
</comment>
<dbReference type="Proteomes" id="UP000697995">
    <property type="component" value="Unassembled WGS sequence"/>
</dbReference>